<dbReference type="AlphaFoldDB" id="A0AAW1DWB7"/>
<keyword evidence="5" id="KW-1185">Reference proteome</keyword>
<organism evidence="4 5">
    <name type="scientific">Zoarces viviparus</name>
    <name type="common">Viviparous eelpout</name>
    <name type="synonym">Blennius viviparus</name>
    <dbReference type="NCBI Taxonomy" id="48416"/>
    <lineage>
        <taxon>Eukaryota</taxon>
        <taxon>Metazoa</taxon>
        <taxon>Chordata</taxon>
        <taxon>Craniata</taxon>
        <taxon>Vertebrata</taxon>
        <taxon>Euteleostomi</taxon>
        <taxon>Actinopterygii</taxon>
        <taxon>Neopterygii</taxon>
        <taxon>Teleostei</taxon>
        <taxon>Neoteleostei</taxon>
        <taxon>Acanthomorphata</taxon>
        <taxon>Eupercaria</taxon>
        <taxon>Perciformes</taxon>
        <taxon>Cottioidei</taxon>
        <taxon>Zoarcales</taxon>
        <taxon>Zoarcidae</taxon>
        <taxon>Zoarcinae</taxon>
        <taxon>Zoarces</taxon>
    </lineage>
</organism>
<dbReference type="Proteomes" id="UP001488805">
    <property type="component" value="Unassembled WGS sequence"/>
</dbReference>
<comment type="caution">
    <text evidence="4">The sequence shown here is derived from an EMBL/GenBank/DDBJ whole genome shotgun (WGS) entry which is preliminary data.</text>
</comment>
<sequence>MFTALAIEKGKPCQPGMSLKQEQQMNLETDIATHTGMEGESRSSHKHLLLQVWCGMLTVAMVVMAAVLISIKPRSTEEEVSTMKPVNVIPTDPTFNSIVAPSKSIGSPRSYIQLTRILGNPDWQKLPPGCQSCSLVLRNNSIHCTRSSHYFLYAQVTFNKHHVKSQTKSVILKINPRIGRTPKVLVEGTFPDTTEGSVWVANIVSLTEGDSVSLVINGEFKKHCWSTFWGAYELH</sequence>
<gene>
    <name evidence="4" type="ORF">VZT92_027706</name>
</gene>
<evidence type="ECO:0000256" key="2">
    <source>
        <dbReference type="SAM" id="Phobius"/>
    </source>
</evidence>
<dbReference type="Gene3D" id="2.60.120.40">
    <property type="match status" value="1"/>
</dbReference>
<feature type="transmembrane region" description="Helical" evidence="2">
    <location>
        <begin position="48"/>
        <end position="71"/>
    </location>
</feature>
<comment type="similarity">
    <text evidence="1">Belongs to the tumor necrosis factor family.</text>
</comment>
<evidence type="ECO:0000259" key="3">
    <source>
        <dbReference type="Pfam" id="PF00229"/>
    </source>
</evidence>
<dbReference type="GO" id="GO:0006955">
    <property type="term" value="P:immune response"/>
    <property type="evidence" value="ECO:0007669"/>
    <property type="project" value="InterPro"/>
</dbReference>
<accession>A0AAW1DWB7</accession>
<keyword evidence="2" id="KW-0472">Membrane</keyword>
<name>A0AAW1DWB7_ZOAVI</name>
<dbReference type="SUPFAM" id="SSF49842">
    <property type="entry name" value="TNF-like"/>
    <property type="match status" value="1"/>
</dbReference>
<dbReference type="Pfam" id="PF00229">
    <property type="entry name" value="TNF"/>
    <property type="match status" value="1"/>
</dbReference>
<dbReference type="EMBL" id="JBCEZU010000597">
    <property type="protein sequence ID" value="KAK9514225.1"/>
    <property type="molecule type" value="Genomic_DNA"/>
</dbReference>
<reference evidence="4 5" key="1">
    <citation type="journal article" date="2024" name="Genome Biol. Evol.">
        <title>Chromosome-level genome assembly of the viviparous eelpout Zoarces viviparus.</title>
        <authorList>
            <person name="Fuhrmann N."/>
            <person name="Brasseur M.V."/>
            <person name="Bakowski C.E."/>
            <person name="Podsiadlowski L."/>
            <person name="Prost S."/>
            <person name="Krehenwinkel H."/>
            <person name="Mayer C."/>
        </authorList>
    </citation>
    <scope>NUCLEOTIDE SEQUENCE [LARGE SCALE GENOMIC DNA]</scope>
    <source>
        <strain evidence="4">NO-MEL_2022_Ind0_liver</strain>
    </source>
</reference>
<dbReference type="InterPro" id="IPR006052">
    <property type="entry name" value="TNF_dom"/>
</dbReference>
<protein>
    <recommendedName>
        <fullName evidence="3">THD domain-containing protein</fullName>
    </recommendedName>
</protein>
<evidence type="ECO:0000313" key="5">
    <source>
        <dbReference type="Proteomes" id="UP001488805"/>
    </source>
</evidence>
<dbReference type="GO" id="GO:0005164">
    <property type="term" value="F:tumor necrosis factor receptor binding"/>
    <property type="evidence" value="ECO:0007669"/>
    <property type="project" value="InterPro"/>
</dbReference>
<feature type="domain" description="THD" evidence="3">
    <location>
        <begin position="136"/>
        <end position="231"/>
    </location>
</feature>
<proteinExistence type="inferred from homology"/>
<evidence type="ECO:0000313" key="4">
    <source>
        <dbReference type="EMBL" id="KAK9514225.1"/>
    </source>
</evidence>
<keyword evidence="2" id="KW-0812">Transmembrane</keyword>
<dbReference type="GO" id="GO:0016020">
    <property type="term" value="C:membrane"/>
    <property type="evidence" value="ECO:0007669"/>
    <property type="project" value="InterPro"/>
</dbReference>
<evidence type="ECO:0000256" key="1">
    <source>
        <dbReference type="ARBA" id="ARBA00008670"/>
    </source>
</evidence>
<dbReference type="InterPro" id="IPR008983">
    <property type="entry name" value="Tumour_necrosis_fac-like_dom"/>
</dbReference>
<keyword evidence="2" id="KW-1133">Transmembrane helix</keyword>